<reference evidence="2 3" key="1">
    <citation type="submission" date="2019-11" db="EMBL/GenBank/DDBJ databases">
        <authorList>
            <person name="Li X.-J."/>
            <person name="Feng X.-M."/>
        </authorList>
    </citation>
    <scope>NUCLEOTIDE SEQUENCE [LARGE SCALE GENOMIC DNA]</scope>
    <source>
        <strain evidence="2 3">XMNu-373</strain>
    </source>
</reference>
<accession>A0A7K3M4S7</accession>
<evidence type="ECO:0000313" key="3">
    <source>
        <dbReference type="Proteomes" id="UP000460435"/>
    </source>
</evidence>
<dbReference type="EMBL" id="WLZY01000004">
    <property type="protein sequence ID" value="NDL57932.1"/>
    <property type="molecule type" value="Genomic_DNA"/>
</dbReference>
<protein>
    <recommendedName>
        <fullName evidence="4">PH regulation protein F</fullName>
    </recommendedName>
</protein>
<keyword evidence="3" id="KW-1185">Reference proteome</keyword>
<keyword evidence="1" id="KW-1133">Transmembrane helix</keyword>
<evidence type="ECO:0000313" key="2">
    <source>
        <dbReference type="EMBL" id="NDL57932.1"/>
    </source>
</evidence>
<evidence type="ECO:0008006" key="4">
    <source>
        <dbReference type="Google" id="ProtNLM"/>
    </source>
</evidence>
<keyword evidence="1" id="KW-0472">Membrane</keyword>
<evidence type="ECO:0000256" key="1">
    <source>
        <dbReference type="SAM" id="Phobius"/>
    </source>
</evidence>
<dbReference type="Proteomes" id="UP000460435">
    <property type="component" value="Unassembled WGS sequence"/>
</dbReference>
<organism evidence="2 3">
    <name type="scientific">Phytoactinopolyspora mesophila</name>
    <dbReference type="NCBI Taxonomy" id="2650750"/>
    <lineage>
        <taxon>Bacteria</taxon>
        <taxon>Bacillati</taxon>
        <taxon>Actinomycetota</taxon>
        <taxon>Actinomycetes</taxon>
        <taxon>Jiangellales</taxon>
        <taxon>Jiangellaceae</taxon>
        <taxon>Phytoactinopolyspora</taxon>
    </lineage>
</organism>
<keyword evidence="1" id="KW-0812">Transmembrane</keyword>
<dbReference type="AlphaFoldDB" id="A0A7K3M4S7"/>
<feature type="transmembrane region" description="Helical" evidence="1">
    <location>
        <begin position="59"/>
        <end position="76"/>
    </location>
</feature>
<proteinExistence type="predicted"/>
<comment type="caution">
    <text evidence="2">The sequence shown here is derived from an EMBL/GenBank/DDBJ whole genome shotgun (WGS) entry which is preliminary data.</text>
</comment>
<sequence length="81" mass="8442">MYAVAVFLLLNVIVGLVRAIRGPSIHDRLIAFLLLGTTGVALLAVLASVADVPALRDAALALVSLAAVVVIVRVQAEDARR</sequence>
<name>A0A7K3M4S7_9ACTN</name>
<gene>
    <name evidence="2" type="ORF">F7O44_12690</name>
</gene>
<feature type="transmembrane region" description="Helical" evidence="1">
    <location>
        <begin position="29"/>
        <end position="47"/>
    </location>
</feature>